<organism evidence="3 4">
    <name type="scientific">Halostreptopolyspora alba</name>
    <dbReference type="NCBI Taxonomy" id="2487137"/>
    <lineage>
        <taxon>Bacteria</taxon>
        <taxon>Bacillati</taxon>
        <taxon>Actinomycetota</taxon>
        <taxon>Actinomycetes</taxon>
        <taxon>Streptosporangiales</taxon>
        <taxon>Nocardiopsidaceae</taxon>
        <taxon>Halostreptopolyspora</taxon>
    </lineage>
</organism>
<evidence type="ECO:0000313" key="3">
    <source>
        <dbReference type="EMBL" id="RNL87415.1"/>
    </source>
</evidence>
<evidence type="ECO:0000313" key="4">
    <source>
        <dbReference type="Proteomes" id="UP000269198"/>
    </source>
</evidence>
<dbReference type="PANTHER" id="PTHR43639:SF1">
    <property type="entry name" value="SHORT-CHAIN DEHYDROGENASE_REDUCTASE FAMILY PROTEIN"/>
    <property type="match status" value="1"/>
</dbReference>
<evidence type="ECO:0000256" key="2">
    <source>
        <dbReference type="ARBA" id="ARBA00023002"/>
    </source>
</evidence>
<comment type="caution">
    <text evidence="3">The sequence shown here is derived from an EMBL/GenBank/DDBJ whole genome shotgun (WGS) entry which is preliminary data.</text>
</comment>
<dbReference type="EMBL" id="RJMB01000001">
    <property type="protein sequence ID" value="RNL87415.1"/>
    <property type="molecule type" value="Genomic_DNA"/>
</dbReference>
<dbReference type="Pfam" id="PF13561">
    <property type="entry name" value="adh_short_C2"/>
    <property type="match status" value="1"/>
</dbReference>
<dbReference type="PANTHER" id="PTHR43639">
    <property type="entry name" value="OXIDOREDUCTASE, SHORT-CHAIN DEHYDROGENASE/REDUCTASE FAMILY (AFU_ORTHOLOGUE AFUA_5G02870)"/>
    <property type="match status" value="1"/>
</dbReference>
<keyword evidence="4" id="KW-1185">Reference proteome</keyword>
<accession>A0A3N0EHQ5</accession>
<reference evidence="3 4" key="1">
    <citation type="submission" date="2018-11" db="EMBL/GenBank/DDBJ databases">
        <title>The genome draft of YIM 96095.</title>
        <authorList>
            <person name="Tang S.-K."/>
            <person name="Chunyu W.-X."/>
            <person name="Feng Y.-Z."/>
        </authorList>
    </citation>
    <scope>NUCLEOTIDE SEQUENCE [LARGE SCALE GENOMIC DNA]</scope>
    <source>
        <strain evidence="3 4">YIM 96095</strain>
    </source>
</reference>
<sequence>MSRFDATTALVTGASKGIGRGIAERLGHEGALVVVHYGTDREGAEETVHTIEKEGGRAVAVGADLSSPKAAELLTAALDTALEAEGVASEIDILVHNAGVGSSSGVGEITEEEYDRLFAVNVRAPLFITQALLPRLRDGGRIINISTGLTRVTTPSMLPYGMSKGALEVFTRGMAVELGHRGITVNAVAPGLVSVDRTERQMRENPGMQESVVGLTALQRLGRPDDIASVVAFLASDDGRWITGQLVDATGGARI</sequence>
<dbReference type="Proteomes" id="UP000269198">
    <property type="component" value="Unassembled WGS sequence"/>
</dbReference>
<dbReference type="PRINTS" id="PR00080">
    <property type="entry name" value="SDRFAMILY"/>
</dbReference>
<evidence type="ECO:0000256" key="1">
    <source>
        <dbReference type="ARBA" id="ARBA00006484"/>
    </source>
</evidence>
<dbReference type="InterPro" id="IPR036291">
    <property type="entry name" value="NAD(P)-bd_dom_sf"/>
</dbReference>
<keyword evidence="2" id="KW-0560">Oxidoreductase</keyword>
<dbReference type="InterPro" id="IPR002347">
    <property type="entry name" value="SDR_fam"/>
</dbReference>
<comment type="similarity">
    <text evidence="1">Belongs to the short-chain dehydrogenases/reductases (SDR) family.</text>
</comment>
<name>A0A3N0EHQ5_9ACTN</name>
<gene>
    <name evidence="3" type="ORF">EFW17_00920</name>
</gene>
<protein>
    <submittedName>
        <fullName evidence="3">SDR family oxidoreductase</fullName>
    </submittedName>
</protein>
<dbReference type="PRINTS" id="PR00081">
    <property type="entry name" value="GDHRDH"/>
</dbReference>
<dbReference type="OrthoDB" id="3571370at2"/>
<dbReference type="FunFam" id="3.40.50.720:FF:000084">
    <property type="entry name" value="Short-chain dehydrogenase reductase"/>
    <property type="match status" value="1"/>
</dbReference>
<dbReference type="GO" id="GO:0016491">
    <property type="term" value="F:oxidoreductase activity"/>
    <property type="evidence" value="ECO:0007669"/>
    <property type="project" value="UniProtKB-KW"/>
</dbReference>
<dbReference type="AlphaFoldDB" id="A0A3N0EHQ5"/>
<dbReference type="RefSeq" id="WP_123199280.1">
    <property type="nucleotide sequence ID" value="NZ_RJMB01000001.1"/>
</dbReference>
<proteinExistence type="inferred from homology"/>
<dbReference type="Gene3D" id="3.40.50.720">
    <property type="entry name" value="NAD(P)-binding Rossmann-like Domain"/>
    <property type="match status" value="1"/>
</dbReference>
<dbReference type="SUPFAM" id="SSF51735">
    <property type="entry name" value="NAD(P)-binding Rossmann-fold domains"/>
    <property type="match status" value="1"/>
</dbReference>